<protein>
    <recommendedName>
        <fullName evidence="4">AB hydrolase-1 domain-containing protein</fullName>
    </recommendedName>
</protein>
<feature type="compositionally biased region" description="Low complexity" evidence="1">
    <location>
        <begin position="463"/>
        <end position="480"/>
    </location>
</feature>
<feature type="compositionally biased region" description="Pro residues" evidence="1">
    <location>
        <begin position="239"/>
        <end position="249"/>
    </location>
</feature>
<reference evidence="3" key="1">
    <citation type="submission" date="2024-06" db="EMBL/GenBank/DDBJ databases">
        <title>Multi-omics analyses provide insights into the biosynthesis of the anticancer antibiotic pleurotin in Hohenbuehelia grisea.</title>
        <authorList>
            <person name="Weaver J.A."/>
            <person name="Alberti F."/>
        </authorList>
    </citation>
    <scope>NUCLEOTIDE SEQUENCE [LARGE SCALE GENOMIC DNA]</scope>
    <source>
        <strain evidence="3">T-177</strain>
    </source>
</reference>
<dbReference type="SUPFAM" id="SSF53474">
    <property type="entry name" value="alpha/beta-Hydrolases"/>
    <property type="match status" value="1"/>
</dbReference>
<feature type="compositionally biased region" description="Acidic residues" evidence="1">
    <location>
        <begin position="388"/>
        <end position="402"/>
    </location>
</feature>
<feature type="compositionally biased region" description="Polar residues" evidence="1">
    <location>
        <begin position="840"/>
        <end position="861"/>
    </location>
</feature>
<feature type="compositionally biased region" description="Low complexity" evidence="1">
    <location>
        <begin position="792"/>
        <end position="814"/>
    </location>
</feature>
<dbReference type="Gene3D" id="3.40.50.1820">
    <property type="entry name" value="alpha/beta hydrolase"/>
    <property type="match status" value="1"/>
</dbReference>
<dbReference type="PANTHER" id="PTHR43433">
    <property type="entry name" value="HYDROLASE, ALPHA/BETA FOLD FAMILY PROTEIN"/>
    <property type="match status" value="1"/>
</dbReference>
<feature type="region of interest" description="Disordered" evidence="1">
    <location>
        <begin position="840"/>
        <end position="896"/>
    </location>
</feature>
<proteinExistence type="predicted"/>
<feature type="compositionally biased region" description="Basic and acidic residues" evidence="1">
    <location>
        <begin position="265"/>
        <end position="275"/>
    </location>
</feature>
<evidence type="ECO:0008006" key="4">
    <source>
        <dbReference type="Google" id="ProtNLM"/>
    </source>
</evidence>
<feature type="compositionally biased region" description="Low complexity" evidence="1">
    <location>
        <begin position="85"/>
        <end position="102"/>
    </location>
</feature>
<feature type="region of interest" description="Disordered" evidence="1">
    <location>
        <begin position="741"/>
        <end position="814"/>
    </location>
</feature>
<feature type="compositionally biased region" description="Low complexity" evidence="1">
    <location>
        <begin position="320"/>
        <end position="338"/>
    </location>
</feature>
<dbReference type="InterPro" id="IPR029058">
    <property type="entry name" value="AB_hydrolase_fold"/>
</dbReference>
<comment type="caution">
    <text evidence="2">The sequence shown here is derived from an EMBL/GenBank/DDBJ whole genome shotgun (WGS) entry which is preliminary data.</text>
</comment>
<dbReference type="EMBL" id="JASNQZ010000011">
    <property type="protein sequence ID" value="KAL0950927.1"/>
    <property type="molecule type" value="Genomic_DNA"/>
</dbReference>
<evidence type="ECO:0000313" key="3">
    <source>
        <dbReference type="Proteomes" id="UP001556367"/>
    </source>
</evidence>
<feature type="region of interest" description="Disordered" evidence="1">
    <location>
        <begin position="1"/>
        <end position="187"/>
    </location>
</feature>
<keyword evidence="3" id="KW-1185">Reference proteome</keyword>
<feature type="compositionally biased region" description="Low complexity" evidence="1">
    <location>
        <begin position="873"/>
        <end position="891"/>
    </location>
</feature>
<dbReference type="PANTHER" id="PTHR43433:SF10">
    <property type="entry name" value="AB HYDROLASE-1 DOMAIN-CONTAINING PROTEIN"/>
    <property type="match status" value="1"/>
</dbReference>
<dbReference type="Proteomes" id="UP001556367">
    <property type="component" value="Unassembled WGS sequence"/>
</dbReference>
<feature type="compositionally biased region" description="Polar residues" evidence="1">
    <location>
        <begin position="103"/>
        <end position="121"/>
    </location>
</feature>
<organism evidence="2 3">
    <name type="scientific">Hohenbuehelia grisea</name>
    <dbReference type="NCBI Taxonomy" id="104357"/>
    <lineage>
        <taxon>Eukaryota</taxon>
        <taxon>Fungi</taxon>
        <taxon>Dikarya</taxon>
        <taxon>Basidiomycota</taxon>
        <taxon>Agaricomycotina</taxon>
        <taxon>Agaricomycetes</taxon>
        <taxon>Agaricomycetidae</taxon>
        <taxon>Agaricales</taxon>
        <taxon>Pleurotineae</taxon>
        <taxon>Pleurotaceae</taxon>
        <taxon>Hohenbuehelia</taxon>
    </lineage>
</organism>
<feature type="compositionally biased region" description="Polar residues" evidence="1">
    <location>
        <begin position="360"/>
        <end position="371"/>
    </location>
</feature>
<feature type="compositionally biased region" description="Polar residues" evidence="1">
    <location>
        <begin position="162"/>
        <end position="187"/>
    </location>
</feature>
<gene>
    <name evidence="2" type="ORF">HGRIS_007683</name>
</gene>
<sequence>MQSVAFSPMASSNPSPRPPRKTASFLSLRRQKDKDNDSLEISGRTDASGTDKKQTYFDVYPRPKTSPHPRQLKQKSRDFARRAATNPPSSSSNPDSPTSPSSYRNPFDSSGFSSPKTSYTFPSVEPADDVLSNIQLTPKSYSRTRSRTGPSGTSSTVPTLRFSGSSSTQFTETPPHTPVDSTSVDSSFESLPGLVAAPVAGVETMDALVDGMNGGADILGAASLASRARFGIPGHHPLYQPPLPTPPPGVVLGGGKTRRTKKVSHSSDSDREEAPASRPRRRRPRQPSSSRAGSNSTITPLAVANSSQSSSDDRPPSPTPVQESPPMRSVSAPRPATAPERRRSVVPSISEIIRNYAPPESQQRSQLPTSRGSSIYSHSHGGHGALLEETEPETPVAEEDPDIVSRSSIDSLADEIQQTMRNQEALKPAPIPPLQRSQSSYTKRLSMLSDNFSISSPRSDYGAPSFHSSSAASSQAPVSPLDTPSFLTLTQNTPSQAVAQYLRSTKLTTLLKLTRSPHASQDNPLTVSLSDLGSPTGIPVVVFLGLGCVRHMMGLYDEMAECLGLRLITIDRWGLGRTDQRPKSAKGIMTWASVVEEVLDLLHVGRCSVMAHSAGAPYALSFANKVPDRIIGDICLLAPWVGGTESGGYKWLKFVPNGIIKTAQAAEWKLQTWMIGKPPSLTYQGIGYNAQSTPGKGVKFNSPKAIFLTSDGNPRPSAASSSFSEYDDLGDFDGRFESRSTLEAQTGSENKMFSKRKPSRGFLNKLTGGGSGSRSQSPADDKPQLGKRLKSLRSVGSLRGKSSSSASKLSTPSLPAAPLSLRLEVGLGLEDISWPKLASDSSLTKSDGGQSTPEKFSSNAHLYSRANGRRSVSFTSSRAPSSLPSSPGPRSFDASYPLANGSGTSYQVSLGNALLAASHAESAKGTHSDLVQILNHENHSWGFSYASYPHRVRVWYGEKDEKIAENAVRWMERVMGERCTVNVVKGADHALMYKTAVVVEVLEAINASCNNPAVESDARCA</sequence>
<accession>A0ABR3J601</accession>
<feature type="compositionally biased region" description="Basic residues" evidence="1">
    <location>
        <begin position="65"/>
        <end position="74"/>
    </location>
</feature>
<feature type="compositionally biased region" description="Polar residues" evidence="1">
    <location>
        <begin position="1"/>
        <end position="14"/>
    </location>
</feature>
<feature type="region of interest" description="Disordered" evidence="1">
    <location>
        <begin position="459"/>
        <end position="480"/>
    </location>
</feature>
<name>A0ABR3J601_9AGAR</name>
<dbReference type="InterPro" id="IPR050471">
    <property type="entry name" value="AB_hydrolase"/>
</dbReference>
<evidence type="ECO:0000313" key="2">
    <source>
        <dbReference type="EMBL" id="KAL0950927.1"/>
    </source>
</evidence>
<evidence type="ECO:0000256" key="1">
    <source>
        <dbReference type="SAM" id="MobiDB-lite"/>
    </source>
</evidence>
<feature type="compositionally biased region" description="Polar residues" evidence="1">
    <location>
        <begin position="132"/>
        <end position="141"/>
    </location>
</feature>
<feature type="compositionally biased region" description="Low complexity" evidence="1">
    <location>
        <begin position="147"/>
        <end position="159"/>
    </location>
</feature>
<feature type="region of interest" description="Disordered" evidence="1">
    <location>
        <begin position="236"/>
        <end position="404"/>
    </location>
</feature>
<feature type="compositionally biased region" description="Polar residues" evidence="1">
    <location>
        <begin position="741"/>
        <end position="751"/>
    </location>
</feature>